<reference evidence="1" key="1">
    <citation type="submission" date="2018-06" db="EMBL/GenBank/DDBJ databases">
        <authorList>
            <person name="Zhirakovskaya E."/>
        </authorList>
    </citation>
    <scope>NUCLEOTIDE SEQUENCE</scope>
</reference>
<dbReference type="Gene3D" id="3.10.450.50">
    <property type="match status" value="1"/>
</dbReference>
<evidence type="ECO:0000313" key="1">
    <source>
        <dbReference type="EMBL" id="VAW15363.1"/>
    </source>
</evidence>
<dbReference type="PROSITE" id="PS51257">
    <property type="entry name" value="PROKAR_LIPOPROTEIN"/>
    <property type="match status" value="1"/>
</dbReference>
<dbReference type="EMBL" id="UOEL01000125">
    <property type="protein sequence ID" value="VAW15363.1"/>
    <property type="molecule type" value="Genomic_DNA"/>
</dbReference>
<organism evidence="1">
    <name type="scientific">hydrothermal vent metagenome</name>
    <dbReference type="NCBI Taxonomy" id="652676"/>
    <lineage>
        <taxon>unclassified sequences</taxon>
        <taxon>metagenomes</taxon>
        <taxon>ecological metagenomes</taxon>
    </lineage>
</organism>
<proteinExistence type="predicted"/>
<accession>A0A3B0TGT2</accession>
<name>A0A3B0TGT2_9ZZZZ</name>
<gene>
    <name evidence="1" type="ORF">MNBD_BACTEROID03-843</name>
</gene>
<sequence length="131" mass="14923">MKKLIICSLVLLFISCSGNKNMSHTETAEIVAKSFFSKDEPALKKYTTSEGYASLITVQNMLPDSDKEIEVEILDEAIDGEIAWVRYKTTYDGKTGIFKLVKENGQWKVTNKEPREKGSFKKRIFINCFRG</sequence>
<evidence type="ECO:0008006" key="2">
    <source>
        <dbReference type="Google" id="ProtNLM"/>
    </source>
</evidence>
<dbReference type="SUPFAM" id="SSF54427">
    <property type="entry name" value="NTF2-like"/>
    <property type="match status" value="1"/>
</dbReference>
<protein>
    <recommendedName>
        <fullName evidence="2">DUF4878 domain-containing protein</fullName>
    </recommendedName>
</protein>
<dbReference type="AlphaFoldDB" id="A0A3B0TGT2"/>
<dbReference type="InterPro" id="IPR032710">
    <property type="entry name" value="NTF2-like_dom_sf"/>
</dbReference>